<proteinExistence type="predicted"/>
<dbReference type="Gene3D" id="3.40.390.10">
    <property type="entry name" value="Collagenase (Catalytic Domain)"/>
    <property type="match status" value="1"/>
</dbReference>
<dbReference type="RefSeq" id="WP_197014456.1">
    <property type="nucleotide sequence ID" value="NZ_BAABES010000012.1"/>
</dbReference>
<evidence type="ECO:0000256" key="1">
    <source>
        <dbReference type="SAM" id="MobiDB-lite"/>
    </source>
</evidence>
<keyword evidence="2" id="KW-0732">Signal</keyword>
<keyword evidence="4" id="KW-1185">Reference proteome</keyword>
<reference evidence="3" key="1">
    <citation type="submission" date="2020-11" db="EMBL/GenBank/DDBJ databases">
        <title>Sequencing the genomes of 1000 actinobacteria strains.</title>
        <authorList>
            <person name="Klenk H.-P."/>
        </authorList>
    </citation>
    <scope>NUCLEOTIDE SEQUENCE</scope>
    <source>
        <strain evidence="3">DSM 43175</strain>
    </source>
</reference>
<dbReference type="AlphaFoldDB" id="A0A931DLL2"/>
<organism evidence="3 4">
    <name type="scientific">Actinomadura viridis</name>
    <dbReference type="NCBI Taxonomy" id="58110"/>
    <lineage>
        <taxon>Bacteria</taxon>
        <taxon>Bacillati</taxon>
        <taxon>Actinomycetota</taxon>
        <taxon>Actinomycetes</taxon>
        <taxon>Streptosporangiales</taxon>
        <taxon>Thermomonosporaceae</taxon>
        <taxon>Actinomadura</taxon>
    </lineage>
</organism>
<comment type="caution">
    <text evidence="3">The sequence shown here is derived from an EMBL/GenBank/DDBJ whole genome shotgun (WGS) entry which is preliminary data.</text>
</comment>
<evidence type="ECO:0000256" key="2">
    <source>
        <dbReference type="SAM" id="SignalP"/>
    </source>
</evidence>
<feature type="signal peptide" evidence="2">
    <location>
        <begin position="1"/>
        <end position="33"/>
    </location>
</feature>
<feature type="chain" id="PRO_5036769197" description="Peptidase" evidence="2">
    <location>
        <begin position="34"/>
        <end position="611"/>
    </location>
</feature>
<name>A0A931DLL2_9ACTN</name>
<protein>
    <recommendedName>
        <fullName evidence="5">Peptidase</fullName>
    </recommendedName>
</protein>
<dbReference type="EMBL" id="JADOUA010000001">
    <property type="protein sequence ID" value="MBG6092245.1"/>
    <property type="molecule type" value="Genomic_DNA"/>
</dbReference>
<evidence type="ECO:0000313" key="4">
    <source>
        <dbReference type="Proteomes" id="UP000614047"/>
    </source>
</evidence>
<evidence type="ECO:0008006" key="5">
    <source>
        <dbReference type="Google" id="ProtNLM"/>
    </source>
</evidence>
<dbReference type="Proteomes" id="UP000614047">
    <property type="component" value="Unassembled WGS sequence"/>
</dbReference>
<dbReference type="InterPro" id="IPR019026">
    <property type="entry name" value="Peptidase_M64_IgA"/>
</dbReference>
<gene>
    <name evidence="3" type="ORF">IW256_006358</name>
</gene>
<evidence type="ECO:0000313" key="3">
    <source>
        <dbReference type="EMBL" id="MBG6092245.1"/>
    </source>
</evidence>
<dbReference type="Pfam" id="PF09471">
    <property type="entry name" value="Peptidase_M64"/>
    <property type="match status" value="1"/>
</dbReference>
<dbReference type="GO" id="GO:0008237">
    <property type="term" value="F:metallopeptidase activity"/>
    <property type="evidence" value="ECO:0007669"/>
    <property type="project" value="InterPro"/>
</dbReference>
<accession>A0A931DLL2</accession>
<feature type="region of interest" description="Disordered" evidence="1">
    <location>
        <begin position="410"/>
        <end position="429"/>
    </location>
</feature>
<sequence>MGQVTTGRTRTAAAVTAAAALPLAMLTATGAAADGVIAAPDAAKVVPVQVTGDPAKRFNLVILGDGYTEAELPEFRAHIDKHLNDLWTIEPFKSYRSYVNVYAVEIASAESGVGCDPGLSSPRPRTPLGMAFWGGCREAGPQRLLTMNASAARTYADLVTGTTSGNRQILALANSDTYGGAGGTYATASGGNALSALITPHELGHSLGGLDDEYDYYQRGVPGGTYTGPEPDSVHHTLLTEPQMKEQKAKWWRWLGERSESGGVIGRYEGGLYMTRGVWRPSRHSMMKTLGYYFDQPARERMTQRVSAKVNLIQDATPNEAPVGADRVLWLETMHPTGHELSVRWTVDGRELRRARGARNLDLARLRLAPGAHTVEATVTDPTAFVRDPAIRGSAALTRTRAWQVDTRVTTPPADVPAGFGGTTPTDRPVGAGDVVHAETTHPVREIPEIRWEIDGRPVRGGERSIDLERLRLSPGTHRLTARVGAQTRAWTVDARPPTASVELSRPAETVRRPGRPPEYVFDGPFTMRMTTADDRPGTVVGEFRVNGDGWYNYFGWPTDSSAPFLFTENGTVIDHLSYGGIGKGRHTIEYRAIDPAGNIGEPKRFVATLR</sequence>
<dbReference type="InterPro" id="IPR024079">
    <property type="entry name" value="MetalloPept_cat_dom_sf"/>
</dbReference>